<dbReference type="InterPro" id="IPR028994">
    <property type="entry name" value="Integrin_alpha_N"/>
</dbReference>
<keyword evidence="1" id="KW-0732">Signal</keyword>
<name>A0ABP8JLK4_9BACT</name>
<dbReference type="Pfam" id="PF13517">
    <property type="entry name" value="FG-GAP_3"/>
    <property type="match status" value="1"/>
</dbReference>
<protein>
    <recommendedName>
        <fullName evidence="4">VCBS repeat-containing protein</fullName>
    </recommendedName>
</protein>
<evidence type="ECO:0008006" key="4">
    <source>
        <dbReference type="Google" id="ProtNLM"/>
    </source>
</evidence>
<dbReference type="PANTHER" id="PTHR46580">
    <property type="entry name" value="SENSOR KINASE-RELATED"/>
    <property type="match status" value="1"/>
</dbReference>
<dbReference type="Gene3D" id="2.130.10.130">
    <property type="entry name" value="Integrin alpha, N-terminal"/>
    <property type="match status" value="1"/>
</dbReference>
<evidence type="ECO:0000256" key="1">
    <source>
        <dbReference type="ARBA" id="ARBA00022729"/>
    </source>
</evidence>
<keyword evidence="3" id="KW-1185">Reference proteome</keyword>
<organism evidence="2 3">
    <name type="scientific">Hymenobacter koreensis</name>
    <dbReference type="NCBI Taxonomy" id="1084523"/>
    <lineage>
        <taxon>Bacteria</taxon>
        <taxon>Pseudomonadati</taxon>
        <taxon>Bacteroidota</taxon>
        <taxon>Cytophagia</taxon>
        <taxon>Cytophagales</taxon>
        <taxon>Hymenobacteraceae</taxon>
        <taxon>Hymenobacter</taxon>
    </lineage>
</organism>
<sequence length="355" mass="37109">MIPASGAIAQIGPPAFRLQAGAVITLPAGASPSALAVADFNRDFRLDVAVCEQGRDAVSVWLQSPAGAFPTPYASFPTGASPTGLVAVALGSRLLRPAVDLVALSGPGSEWTLLRSDLAPQPSYTRTTRPFGTGSPAPSPQLVAAYINNNDQVDFAYSYDTPFAPHRSVSWEQHDGQGNIPPNSGSYFNPGYAPRGVALEDFNRDGRRDVLTTNPVGSTFTVAWASPGVPSTVWWSDPGSRVQLPSGGVTPSCAAAGDVNLDGLPDAVVGHTGSANVVMHINDGNRAFVSPTSYALSGAPTQVLLADLNGDTRNELLVLTADHQLQVFLHTGITGFARYGTPLRFPAGTCRWPCS</sequence>
<evidence type="ECO:0000313" key="3">
    <source>
        <dbReference type="Proteomes" id="UP001500454"/>
    </source>
</evidence>
<accession>A0ABP8JLK4</accession>
<gene>
    <name evidence="2" type="ORF">GCM10023186_42970</name>
</gene>
<proteinExistence type="predicted"/>
<dbReference type="SUPFAM" id="SSF69318">
    <property type="entry name" value="Integrin alpha N-terminal domain"/>
    <property type="match status" value="1"/>
</dbReference>
<comment type="caution">
    <text evidence="2">The sequence shown here is derived from an EMBL/GenBank/DDBJ whole genome shotgun (WGS) entry which is preliminary data.</text>
</comment>
<dbReference type="Proteomes" id="UP001500454">
    <property type="component" value="Unassembled WGS sequence"/>
</dbReference>
<reference evidence="3" key="1">
    <citation type="journal article" date="2019" name="Int. J. Syst. Evol. Microbiol.">
        <title>The Global Catalogue of Microorganisms (GCM) 10K type strain sequencing project: providing services to taxonomists for standard genome sequencing and annotation.</title>
        <authorList>
            <consortium name="The Broad Institute Genomics Platform"/>
            <consortium name="The Broad Institute Genome Sequencing Center for Infectious Disease"/>
            <person name="Wu L."/>
            <person name="Ma J."/>
        </authorList>
    </citation>
    <scope>NUCLEOTIDE SEQUENCE [LARGE SCALE GENOMIC DNA]</scope>
    <source>
        <strain evidence="3">JCM 17924</strain>
    </source>
</reference>
<dbReference type="EMBL" id="BAABHA010000015">
    <property type="protein sequence ID" value="GAA4392454.1"/>
    <property type="molecule type" value="Genomic_DNA"/>
</dbReference>
<dbReference type="InterPro" id="IPR013517">
    <property type="entry name" value="FG-GAP"/>
</dbReference>
<evidence type="ECO:0000313" key="2">
    <source>
        <dbReference type="EMBL" id="GAA4392454.1"/>
    </source>
</evidence>